<dbReference type="PANTHER" id="PTHR30086">
    <property type="entry name" value="ARGININE EXPORTER PROTEIN ARGO"/>
    <property type="match status" value="1"/>
</dbReference>
<feature type="transmembrane region" description="Helical" evidence="6">
    <location>
        <begin position="140"/>
        <end position="167"/>
    </location>
</feature>
<dbReference type="AlphaFoldDB" id="A0A9E6PQI1"/>
<evidence type="ECO:0000256" key="3">
    <source>
        <dbReference type="ARBA" id="ARBA00022692"/>
    </source>
</evidence>
<organism evidence="7 8">
    <name type="scientific">Pseudomonas vanderleydeniana</name>
    <dbReference type="NCBI Taxonomy" id="2745495"/>
    <lineage>
        <taxon>Bacteria</taxon>
        <taxon>Pseudomonadati</taxon>
        <taxon>Pseudomonadota</taxon>
        <taxon>Gammaproteobacteria</taxon>
        <taxon>Pseudomonadales</taxon>
        <taxon>Pseudomonadaceae</taxon>
        <taxon>Pseudomonas</taxon>
    </lineage>
</organism>
<keyword evidence="2" id="KW-1003">Cell membrane</keyword>
<evidence type="ECO:0000313" key="7">
    <source>
        <dbReference type="EMBL" id="QXI31222.1"/>
    </source>
</evidence>
<protein>
    <submittedName>
        <fullName evidence="7">LysE family translocator</fullName>
    </submittedName>
</protein>
<feature type="transmembrane region" description="Helical" evidence="6">
    <location>
        <begin position="42"/>
        <end position="62"/>
    </location>
</feature>
<dbReference type="Pfam" id="PF01810">
    <property type="entry name" value="LysE"/>
    <property type="match status" value="1"/>
</dbReference>
<feature type="transmembrane region" description="Helical" evidence="6">
    <location>
        <begin position="69"/>
        <end position="89"/>
    </location>
</feature>
<keyword evidence="5 6" id="KW-0472">Membrane</keyword>
<evidence type="ECO:0000256" key="6">
    <source>
        <dbReference type="SAM" id="Phobius"/>
    </source>
</evidence>
<sequence>MTDLTVLVAFLLFAVVMTGTPGPNNAMVLVSGARVGVWRTLPLVVGIAFGVGVQFAILGLGLGELFEAVPMIHTVLAVLGAGYIVWLAWKIASSGPLALQQDSRPPMGFLGGAVFQWINPKAWALSISAAATYIPVENHVVNLCIAAALLTALSIPCVGIWAVGGVAFRKWLTRPRFALVFNAGMAVTLLMATLPAIWRLMSV</sequence>
<evidence type="ECO:0000256" key="1">
    <source>
        <dbReference type="ARBA" id="ARBA00004651"/>
    </source>
</evidence>
<dbReference type="Proteomes" id="UP000634530">
    <property type="component" value="Chromosome"/>
</dbReference>
<comment type="subcellular location">
    <subcellularLocation>
        <location evidence="1">Cell membrane</location>
        <topology evidence="1">Multi-pass membrane protein</topology>
    </subcellularLocation>
</comment>
<dbReference type="KEGG" id="pvw:HU752_015375"/>
<dbReference type="GO" id="GO:0015171">
    <property type="term" value="F:amino acid transmembrane transporter activity"/>
    <property type="evidence" value="ECO:0007669"/>
    <property type="project" value="TreeGrafter"/>
</dbReference>
<evidence type="ECO:0000313" key="8">
    <source>
        <dbReference type="Proteomes" id="UP000634530"/>
    </source>
</evidence>
<reference evidence="7 8" key="1">
    <citation type="journal article" date="2020" name="Microorganisms">
        <title>Reliable Identification of Environmental Pseudomonas Isolates Using the rpoD Gene.</title>
        <authorList>
            <consortium name="The Broad Institute Genome Sequencing Platform"/>
            <person name="Girard L."/>
            <person name="Lood C."/>
            <person name="Rokni-Zadeh H."/>
            <person name="van Noort V."/>
            <person name="Lavigne R."/>
            <person name="De Mot R."/>
        </authorList>
    </citation>
    <scope>NUCLEOTIDE SEQUENCE [LARGE SCALE GENOMIC DNA]</scope>
    <source>
        <strain evidence="7 8">RW8P3</strain>
    </source>
</reference>
<keyword evidence="8" id="KW-1185">Reference proteome</keyword>
<dbReference type="InterPro" id="IPR001123">
    <property type="entry name" value="LeuE-type"/>
</dbReference>
<dbReference type="PANTHER" id="PTHR30086:SF20">
    <property type="entry name" value="ARGININE EXPORTER PROTEIN ARGO-RELATED"/>
    <property type="match status" value="1"/>
</dbReference>
<evidence type="ECO:0000256" key="4">
    <source>
        <dbReference type="ARBA" id="ARBA00022989"/>
    </source>
</evidence>
<keyword evidence="4 6" id="KW-1133">Transmembrane helix</keyword>
<evidence type="ECO:0000256" key="5">
    <source>
        <dbReference type="ARBA" id="ARBA00023136"/>
    </source>
</evidence>
<name>A0A9E6PQI1_9PSED</name>
<proteinExistence type="predicted"/>
<gene>
    <name evidence="7" type="ORF">HU752_015375</name>
</gene>
<dbReference type="GO" id="GO:0005886">
    <property type="term" value="C:plasma membrane"/>
    <property type="evidence" value="ECO:0007669"/>
    <property type="project" value="UniProtKB-SubCell"/>
</dbReference>
<evidence type="ECO:0000256" key="2">
    <source>
        <dbReference type="ARBA" id="ARBA00022475"/>
    </source>
</evidence>
<accession>A0A9E6PQI1</accession>
<reference evidence="7 8" key="2">
    <citation type="journal article" date="2021" name="Microorganisms">
        <title>The Ever-Expanding Pseudomonas Genus: Description of 43 New Species and Partition of the Pseudomonas putida Group.</title>
        <authorList>
            <person name="Girard L."/>
            <person name="Lood C."/>
            <person name="Hofte M."/>
            <person name="Vandamme P."/>
            <person name="Rokni-Zadeh H."/>
            <person name="van Noort V."/>
            <person name="Lavigne R."/>
            <person name="De Mot R."/>
        </authorList>
    </citation>
    <scope>NUCLEOTIDE SEQUENCE [LARGE SCALE GENOMIC DNA]</scope>
    <source>
        <strain evidence="7 8">RW8P3</strain>
    </source>
</reference>
<dbReference type="GO" id="GO:0033228">
    <property type="term" value="P:cysteine export across plasma membrane"/>
    <property type="evidence" value="ECO:0007669"/>
    <property type="project" value="TreeGrafter"/>
</dbReference>
<dbReference type="RefSeq" id="WP_186676963.1">
    <property type="nucleotide sequence ID" value="NZ_CP077093.1"/>
</dbReference>
<feature type="transmembrane region" description="Helical" evidence="6">
    <location>
        <begin position="179"/>
        <end position="198"/>
    </location>
</feature>
<dbReference type="EMBL" id="CP077093">
    <property type="protein sequence ID" value="QXI31222.1"/>
    <property type="molecule type" value="Genomic_DNA"/>
</dbReference>
<keyword evidence="3 6" id="KW-0812">Transmembrane</keyword>